<feature type="domain" description="DUF6868" evidence="2">
    <location>
        <begin position="3"/>
        <end position="82"/>
    </location>
</feature>
<dbReference type="RefSeq" id="WP_043116144.1">
    <property type="nucleotide sequence ID" value="NZ_JRAA01000001.1"/>
</dbReference>
<dbReference type="OrthoDB" id="5918912at2"/>
<dbReference type="Proteomes" id="UP000030856">
    <property type="component" value="Unassembled WGS sequence"/>
</dbReference>
<evidence type="ECO:0000313" key="3">
    <source>
        <dbReference type="EMBL" id="KHF26379.1"/>
    </source>
</evidence>
<feature type="transmembrane region" description="Helical" evidence="1">
    <location>
        <begin position="12"/>
        <end position="34"/>
    </location>
</feature>
<dbReference type="AlphaFoldDB" id="A0A0B0HES5"/>
<organism evidence="3 4">
    <name type="scientific">Solemya velum gill symbiont</name>
    <dbReference type="NCBI Taxonomy" id="2340"/>
    <lineage>
        <taxon>Bacteria</taxon>
        <taxon>Pseudomonadati</taxon>
        <taxon>Pseudomonadota</taxon>
        <taxon>Gammaproteobacteria</taxon>
        <taxon>sulfur-oxidizing symbionts</taxon>
    </lineage>
</organism>
<name>A0A0B0HES5_SOVGS</name>
<dbReference type="InterPro" id="IPR049220">
    <property type="entry name" value="DUF6868"/>
</dbReference>
<keyword evidence="1" id="KW-0812">Transmembrane</keyword>
<gene>
    <name evidence="3" type="ORF">JV46_22370</name>
</gene>
<comment type="caution">
    <text evidence="3">The sequence shown here is derived from an EMBL/GenBank/DDBJ whole genome shotgun (WGS) entry which is preliminary data.</text>
</comment>
<dbReference type="GeneID" id="86992044"/>
<evidence type="ECO:0000259" key="2">
    <source>
        <dbReference type="Pfam" id="PF21742"/>
    </source>
</evidence>
<feature type="transmembrane region" description="Helical" evidence="1">
    <location>
        <begin position="54"/>
        <end position="78"/>
    </location>
</feature>
<evidence type="ECO:0000256" key="1">
    <source>
        <dbReference type="SAM" id="Phobius"/>
    </source>
</evidence>
<evidence type="ECO:0000313" key="4">
    <source>
        <dbReference type="Proteomes" id="UP000030856"/>
    </source>
</evidence>
<dbReference type="eggNOG" id="ENOG5033CK7">
    <property type="taxonomic scope" value="Bacteria"/>
</dbReference>
<protein>
    <recommendedName>
        <fullName evidence="2">DUF6868 domain-containing protein</fullName>
    </recommendedName>
</protein>
<reference evidence="3 4" key="1">
    <citation type="journal article" date="2014" name="BMC Genomics">
        <title>The genome of the intracellular bacterium of the coastal bivalve, Solemya velum: a blueprint for thriving in and out of symbiosis.</title>
        <authorList>
            <person name="Dmytrenko O."/>
            <person name="Russell S.L."/>
            <person name="Loo W.T."/>
            <person name="Fontanez K.M."/>
            <person name="Liao L."/>
            <person name="Roeselers G."/>
            <person name="Sharma R."/>
            <person name="Stewart F.J."/>
            <person name="Newton I.L."/>
            <person name="Woyke T."/>
            <person name="Wu D."/>
            <person name="Lang J.M."/>
            <person name="Eisen J.A."/>
            <person name="Cavanaugh C.M."/>
        </authorList>
    </citation>
    <scope>NUCLEOTIDE SEQUENCE [LARGE SCALE GENOMIC DNA]</scope>
    <source>
        <strain evidence="3 4">WH</strain>
    </source>
</reference>
<dbReference type="STRING" id="2340.JV46_22370"/>
<accession>A0A0B0HES5</accession>
<dbReference type="Pfam" id="PF21742">
    <property type="entry name" value="DUF6868"/>
    <property type="match status" value="1"/>
</dbReference>
<proteinExistence type="predicted"/>
<keyword evidence="1" id="KW-1133">Transmembrane helix</keyword>
<sequence length="82" mass="9323">MTNVETITEFLGWCTVLNLGILTFSTVMLITNVGDWPKGIHSKLFGVQKEGLDAMYFNFLANYKLAIFIFNLVPYLALKIME</sequence>
<keyword evidence="4" id="KW-1185">Reference proteome</keyword>
<dbReference type="EMBL" id="JRAA01000001">
    <property type="protein sequence ID" value="KHF26379.1"/>
    <property type="molecule type" value="Genomic_DNA"/>
</dbReference>
<keyword evidence="1" id="KW-0472">Membrane</keyword>